<evidence type="ECO:0000256" key="1">
    <source>
        <dbReference type="SAM" id="MobiDB-lite"/>
    </source>
</evidence>
<proteinExistence type="predicted"/>
<accession>A0A382GP21</accession>
<sequence length="86" mass="9261">MAEVDFYQLRTSSLESALPKLLQKVLDAGHRVRVVGASEARMEALNAALWTFDPASFLPHGGPGDGDAENQPIYLTSESADSTVNE</sequence>
<evidence type="ECO:0008006" key="3">
    <source>
        <dbReference type="Google" id="ProtNLM"/>
    </source>
</evidence>
<protein>
    <recommendedName>
        <fullName evidence="3">DNA polymerase III subunit chi</fullName>
    </recommendedName>
</protein>
<feature type="compositionally biased region" description="Polar residues" evidence="1">
    <location>
        <begin position="73"/>
        <end position="86"/>
    </location>
</feature>
<reference evidence="2" key="1">
    <citation type="submission" date="2018-05" db="EMBL/GenBank/DDBJ databases">
        <authorList>
            <person name="Lanie J.A."/>
            <person name="Ng W.-L."/>
            <person name="Kazmierczak K.M."/>
            <person name="Andrzejewski T.M."/>
            <person name="Davidsen T.M."/>
            <person name="Wayne K.J."/>
            <person name="Tettelin H."/>
            <person name="Glass J.I."/>
            <person name="Rusch D."/>
            <person name="Podicherti R."/>
            <person name="Tsui H.-C.T."/>
            <person name="Winkler M.E."/>
        </authorList>
    </citation>
    <scope>NUCLEOTIDE SEQUENCE</scope>
</reference>
<name>A0A382GP21_9ZZZZ</name>
<dbReference type="GO" id="GO:0032298">
    <property type="term" value="P:positive regulation of DNA-templated DNA replication initiation"/>
    <property type="evidence" value="ECO:0007669"/>
    <property type="project" value="TreeGrafter"/>
</dbReference>
<dbReference type="EMBL" id="UINC01056392">
    <property type="protein sequence ID" value="SVB76367.1"/>
    <property type="molecule type" value="Genomic_DNA"/>
</dbReference>
<organism evidence="2">
    <name type="scientific">marine metagenome</name>
    <dbReference type="NCBI Taxonomy" id="408172"/>
    <lineage>
        <taxon>unclassified sequences</taxon>
        <taxon>metagenomes</taxon>
        <taxon>ecological metagenomes</taxon>
    </lineage>
</organism>
<dbReference type="GO" id="GO:0003887">
    <property type="term" value="F:DNA-directed DNA polymerase activity"/>
    <property type="evidence" value="ECO:0007669"/>
    <property type="project" value="InterPro"/>
</dbReference>
<dbReference type="GO" id="GO:0006260">
    <property type="term" value="P:DNA replication"/>
    <property type="evidence" value="ECO:0007669"/>
    <property type="project" value="InterPro"/>
</dbReference>
<dbReference type="PANTHER" id="PTHR38767:SF1">
    <property type="entry name" value="DNA POLYMERASE III SUBUNIT CHI"/>
    <property type="match status" value="1"/>
</dbReference>
<feature type="region of interest" description="Disordered" evidence="1">
    <location>
        <begin position="59"/>
        <end position="86"/>
    </location>
</feature>
<dbReference type="InterPro" id="IPR007459">
    <property type="entry name" value="DNA_pol3_chi"/>
</dbReference>
<dbReference type="PANTHER" id="PTHR38767">
    <property type="entry name" value="DNA POLYMERASE III SUBUNIT CHI"/>
    <property type="match status" value="1"/>
</dbReference>
<feature type="non-terminal residue" evidence="2">
    <location>
        <position position="86"/>
    </location>
</feature>
<dbReference type="Pfam" id="PF04364">
    <property type="entry name" value="DNA_pol3_chi"/>
    <property type="match status" value="1"/>
</dbReference>
<gene>
    <name evidence="2" type="ORF">METZ01_LOCUS229221</name>
</gene>
<evidence type="ECO:0000313" key="2">
    <source>
        <dbReference type="EMBL" id="SVB76367.1"/>
    </source>
</evidence>
<dbReference type="InterPro" id="IPR036768">
    <property type="entry name" value="PolIII_chi_sf"/>
</dbReference>
<dbReference type="GO" id="GO:0003677">
    <property type="term" value="F:DNA binding"/>
    <property type="evidence" value="ECO:0007669"/>
    <property type="project" value="InterPro"/>
</dbReference>
<dbReference type="AlphaFoldDB" id="A0A382GP21"/>
<dbReference type="SUPFAM" id="SSF102400">
    <property type="entry name" value="DNA polymerase III chi subunit"/>
    <property type="match status" value="1"/>
</dbReference>
<dbReference type="Gene3D" id="3.40.50.10110">
    <property type="entry name" value="DNA polymerase III subunit chi"/>
    <property type="match status" value="1"/>
</dbReference>